<organism evidence="5 6">
    <name type="scientific">Hymenobacter amundsenii</name>
    <dbReference type="NCBI Taxonomy" id="2006685"/>
    <lineage>
        <taxon>Bacteria</taxon>
        <taxon>Pseudomonadati</taxon>
        <taxon>Bacteroidota</taxon>
        <taxon>Cytophagia</taxon>
        <taxon>Cytophagales</taxon>
        <taxon>Hymenobacteraceae</taxon>
        <taxon>Hymenobacter</taxon>
    </lineage>
</organism>
<keyword evidence="5" id="KW-0540">Nuclease</keyword>
<dbReference type="GO" id="GO:0004519">
    <property type="term" value="F:endonuclease activity"/>
    <property type="evidence" value="ECO:0007669"/>
    <property type="project" value="UniProtKB-KW"/>
</dbReference>
<comment type="caution">
    <text evidence="5">The sequence shown here is derived from an EMBL/GenBank/DDBJ whole genome shotgun (WGS) entry which is preliminary data.</text>
</comment>
<dbReference type="Gene3D" id="1.10.287.1120">
    <property type="entry name" value="Bipartite methylase S protein"/>
    <property type="match status" value="1"/>
</dbReference>
<dbReference type="CDD" id="cd17262">
    <property type="entry name" value="RMtype1_S_Aco12261I-TRD2-CR2"/>
    <property type="match status" value="1"/>
</dbReference>
<dbReference type="GO" id="GO:0003677">
    <property type="term" value="F:DNA binding"/>
    <property type="evidence" value="ECO:0007669"/>
    <property type="project" value="UniProtKB-KW"/>
</dbReference>
<keyword evidence="6" id="KW-1185">Reference proteome</keyword>
<feature type="domain" description="Type I restriction modification DNA specificity" evidence="4">
    <location>
        <begin position="231"/>
        <end position="389"/>
    </location>
</feature>
<dbReference type="AlphaFoldDB" id="A0A246FQV2"/>
<evidence type="ECO:0000313" key="5">
    <source>
        <dbReference type="EMBL" id="OWP65069.1"/>
    </source>
</evidence>
<keyword evidence="3" id="KW-0238">DNA-binding</keyword>
<dbReference type="InterPro" id="IPR052021">
    <property type="entry name" value="Type-I_RS_S_subunit"/>
</dbReference>
<dbReference type="GO" id="GO:0009307">
    <property type="term" value="P:DNA restriction-modification system"/>
    <property type="evidence" value="ECO:0007669"/>
    <property type="project" value="UniProtKB-KW"/>
</dbReference>
<gene>
    <name evidence="5" type="ORF">CDA63_01565</name>
</gene>
<proteinExistence type="inferred from homology"/>
<dbReference type="SUPFAM" id="SSF116734">
    <property type="entry name" value="DNA methylase specificity domain"/>
    <property type="match status" value="2"/>
</dbReference>
<dbReference type="Proteomes" id="UP000197277">
    <property type="component" value="Unassembled WGS sequence"/>
</dbReference>
<dbReference type="Pfam" id="PF01420">
    <property type="entry name" value="Methylase_S"/>
    <property type="match status" value="1"/>
</dbReference>
<evidence type="ECO:0000256" key="3">
    <source>
        <dbReference type="ARBA" id="ARBA00023125"/>
    </source>
</evidence>
<dbReference type="EMBL" id="NIRR01000001">
    <property type="protein sequence ID" value="OWP65069.1"/>
    <property type="molecule type" value="Genomic_DNA"/>
</dbReference>
<reference evidence="5 6" key="1">
    <citation type="submission" date="2017-06" db="EMBL/GenBank/DDBJ databases">
        <title>Hymenobacter amundsenii sp. nov. isolated from regoliths in Antarctica.</title>
        <authorList>
            <person name="Sedlacek I."/>
            <person name="Kralova S."/>
            <person name="Pantucek R."/>
            <person name="Svec P."/>
            <person name="Holochova P."/>
            <person name="Stankova E."/>
            <person name="Vrbovska V."/>
            <person name="Busse H.-J."/>
        </authorList>
    </citation>
    <scope>NUCLEOTIDE SEQUENCE [LARGE SCALE GENOMIC DNA]</scope>
    <source>
        <strain evidence="5 6">CCM 8682</strain>
    </source>
</reference>
<evidence type="ECO:0000256" key="1">
    <source>
        <dbReference type="ARBA" id="ARBA00010923"/>
    </source>
</evidence>
<dbReference type="OrthoDB" id="667970at2"/>
<keyword evidence="2" id="KW-0680">Restriction system</keyword>
<comment type="similarity">
    <text evidence="1">Belongs to the type-I restriction system S methylase family.</text>
</comment>
<keyword evidence="5" id="KW-0255">Endonuclease</keyword>
<sequence>MSNETIKTAVPKLRFPEFRDKPEWSMPTLGEISEQVVKKIGDLSLPTVSITAGTGFVLQSEKFGRDISGEQYKRYTLLKKGEFAYNKGNSKRFPEGCIYQLKEFEQAATPNVFFSFRFKRHFFADFYQGYFDNNFHGKQLKKHITSGARSNGLLNISSKSFFSIVLPTPNDIAEQRKIADCLSLLNDLVTALSAKLLALQKHKQGLMQGLFPAEGETVPKLRFPEFYEAGDWDVKPLGKVAKNLDNKRVPITGSERTKGSIPYYGASGIIDYVQDFIFDEELLCISEDGANLIARTYPIAFSITGKTWVNNHAHVIRFEKRFTQIIVENYLNAISLEDFLTGMAQPKLNRAKLDVIPIPLPKDEEEQKKIADCLSSLNDHITAQSKQIEALKLHKKGLMQVLFPTSTESN</sequence>
<accession>A0A246FQV2</accession>
<name>A0A246FQV2_9BACT</name>
<protein>
    <submittedName>
        <fullName evidence="5">Restriction endonuclease subunit S</fullName>
    </submittedName>
</protein>
<keyword evidence="5" id="KW-0378">Hydrolase</keyword>
<dbReference type="RefSeq" id="WP_088462680.1">
    <property type="nucleotide sequence ID" value="NZ_NIRR01000001.1"/>
</dbReference>
<evidence type="ECO:0000313" key="6">
    <source>
        <dbReference type="Proteomes" id="UP000197277"/>
    </source>
</evidence>
<evidence type="ECO:0000256" key="2">
    <source>
        <dbReference type="ARBA" id="ARBA00022747"/>
    </source>
</evidence>
<dbReference type="PANTHER" id="PTHR30408:SF12">
    <property type="entry name" value="TYPE I RESTRICTION ENZYME MJAVIII SPECIFICITY SUBUNIT"/>
    <property type="match status" value="1"/>
</dbReference>
<dbReference type="PANTHER" id="PTHR30408">
    <property type="entry name" value="TYPE-1 RESTRICTION ENZYME ECOKI SPECIFICITY PROTEIN"/>
    <property type="match status" value="1"/>
</dbReference>
<dbReference type="InterPro" id="IPR044946">
    <property type="entry name" value="Restrct_endonuc_typeI_TRD_sf"/>
</dbReference>
<evidence type="ECO:0000259" key="4">
    <source>
        <dbReference type="Pfam" id="PF01420"/>
    </source>
</evidence>
<dbReference type="Gene3D" id="3.90.220.20">
    <property type="entry name" value="DNA methylase specificity domains"/>
    <property type="match status" value="2"/>
</dbReference>
<dbReference type="InterPro" id="IPR000055">
    <property type="entry name" value="Restrct_endonuc_typeI_TRD"/>
</dbReference>